<reference evidence="1" key="1">
    <citation type="submission" date="2023-03" db="EMBL/GenBank/DDBJ databases">
        <title>Massive genome expansion in bonnet fungi (Mycena s.s.) driven by repeated elements and novel gene families across ecological guilds.</title>
        <authorList>
            <consortium name="Lawrence Berkeley National Laboratory"/>
            <person name="Harder C.B."/>
            <person name="Miyauchi S."/>
            <person name="Viragh M."/>
            <person name="Kuo A."/>
            <person name="Thoen E."/>
            <person name="Andreopoulos B."/>
            <person name="Lu D."/>
            <person name="Skrede I."/>
            <person name="Drula E."/>
            <person name="Henrissat B."/>
            <person name="Morin E."/>
            <person name="Kohler A."/>
            <person name="Barry K."/>
            <person name="LaButti K."/>
            <person name="Morin E."/>
            <person name="Salamov A."/>
            <person name="Lipzen A."/>
            <person name="Mereny Z."/>
            <person name="Hegedus B."/>
            <person name="Baldrian P."/>
            <person name="Stursova M."/>
            <person name="Weitz H."/>
            <person name="Taylor A."/>
            <person name="Grigoriev I.V."/>
            <person name="Nagy L.G."/>
            <person name="Martin F."/>
            <person name="Kauserud H."/>
        </authorList>
    </citation>
    <scope>NUCLEOTIDE SEQUENCE</scope>
    <source>
        <strain evidence="1">CBHHK200</strain>
    </source>
</reference>
<dbReference type="Proteomes" id="UP001218188">
    <property type="component" value="Unassembled WGS sequence"/>
</dbReference>
<organism evidence="1 2">
    <name type="scientific">Mycena alexandri</name>
    <dbReference type="NCBI Taxonomy" id="1745969"/>
    <lineage>
        <taxon>Eukaryota</taxon>
        <taxon>Fungi</taxon>
        <taxon>Dikarya</taxon>
        <taxon>Basidiomycota</taxon>
        <taxon>Agaricomycotina</taxon>
        <taxon>Agaricomycetes</taxon>
        <taxon>Agaricomycetidae</taxon>
        <taxon>Agaricales</taxon>
        <taxon>Marasmiineae</taxon>
        <taxon>Mycenaceae</taxon>
        <taxon>Mycena</taxon>
    </lineage>
</organism>
<evidence type="ECO:0000313" key="1">
    <source>
        <dbReference type="EMBL" id="KAJ7035415.1"/>
    </source>
</evidence>
<evidence type="ECO:0000313" key="2">
    <source>
        <dbReference type="Proteomes" id="UP001218188"/>
    </source>
</evidence>
<dbReference type="EMBL" id="JARJCM010000050">
    <property type="protein sequence ID" value="KAJ7035415.1"/>
    <property type="molecule type" value="Genomic_DNA"/>
</dbReference>
<gene>
    <name evidence="1" type="ORF">C8F04DRAFT_1258963</name>
</gene>
<proteinExistence type="predicted"/>
<accession>A0AAD6SX24</accession>
<dbReference type="AlphaFoldDB" id="A0AAD6SX24"/>
<sequence length="372" mass="40192">MKFLGPISLDDIVKGLTALAYTFSALFKPHTSAPERWELILLEEPDDLGVKYPEEPLSLRTCLPIISPVPPNCSFPTANQPAPVRLVPPAAAVISPCDQPSILVIALLKITGARKSVTTPASVAILRPHPMLAFVEAHGFQRSSFALPINSHAIQVHPPLSFVLLQAWTAILRNHTLSLILRPPHALHIVTLYNLAHRLSIIRSHFSGIAAWSRCQCGRTSDLRPSTSGPCDTPSVTPVLGLPPLQRRVIRSASTTSTHNVRSAAKPTLVALRAYPLHPQLSRAAPPPLQIPFLPHLTEYERVVHRHNGPPIAISGYGGGRISDVHPSTNGPYATLPSSACLNFPRAQGRDLIHLASTPSTHNTCTTPNATL</sequence>
<protein>
    <submittedName>
        <fullName evidence="1">Uncharacterized protein</fullName>
    </submittedName>
</protein>
<name>A0AAD6SX24_9AGAR</name>
<comment type="caution">
    <text evidence="1">The sequence shown here is derived from an EMBL/GenBank/DDBJ whole genome shotgun (WGS) entry which is preliminary data.</text>
</comment>
<keyword evidence="2" id="KW-1185">Reference proteome</keyword>